<sequence length="88" mass="10474">MDANDFARFNHTLQECREGLTRDMAEFGERYTLLQKALCLLDTQEHQELVRQWFDLYMGIYDETSYAALGNRLEELENEIEQAWNFSS</sequence>
<gene>
    <name evidence="1" type="ORF">QUW28_09665</name>
</gene>
<reference evidence="2" key="1">
    <citation type="submission" date="2023-06" db="EMBL/GenBank/DDBJ databases">
        <title>Identification and characterization of horizontal gene transfer across gut microbiota members of farm animals based on homology search.</title>
        <authorList>
            <person name="Zeman M."/>
            <person name="Kubasova T."/>
            <person name="Jahodarova E."/>
            <person name="Nykrynova M."/>
            <person name="Rychlik I."/>
        </authorList>
    </citation>
    <scope>NUCLEOTIDE SEQUENCE [LARGE SCALE GENOMIC DNA]</scope>
    <source>
        <strain evidence="2">154_Feed</strain>
    </source>
</reference>
<comment type="caution">
    <text evidence="1">The sequence shown here is derived from an EMBL/GenBank/DDBJ whole genome shotgun (WGS) entry which is preliminary data.</text>
</comment>
<organism evidence="1 2">
    <name type="scientific">Enorma phocaeensis</name>
    <dbReference type="NCBI Taxonomy" id="1871019"/>
    <lineage>
        <taxon>Bacteria</taxon>
        <taxon>Bacillati</taxon>
        <taxon>Actinomycetota</taxon>
        <taxon>Coriobacteriia</taxon>
        <taxon>Coriobacteriales</taxon>
        <taxon>Coriobacteriaceae</taxon>
        <taxon>Enorma</taxon>
    </lineage>
</organism>
<dbReference type="EMBL" id="JAUDDZ010000019">
    <property type="protein sequence ID" value="MDM8275754.1"/>
    <property type="molecule type" value="Genomic_DNA"/>
</dbReference>
<name>A0ABT7VB80_9ACTN</name>
<dbReference type="RefSeq" id="WP_289545994.1">
    <property type="nucleotide sequence ID" value="NZ_JAUDDZ010000019.1"/>
</dbReference>
<keyword evidence="2" id="KW-1185">Reference proteome</keyword>
<proteinExistence type="predicted"/>
<dbReference type="Proteomes" id="UP001529421">
    <property type="component" value="Unassembled WGS sequence"/>
</dbReference>
<accession>A0ABT7VB80</accession>
<evidence type="ECO:0000313" key="2">
    <source>
        <dbReference type="Proteomes" id="UP001529421"/>
    </source>
</evidence>
<evidence type="ECO:0000313" key="1">
    <source>
        <dbReference type="EMBL" id="MDM8275754.1"/>
    </source>
</evidence>
<protein>
    <submittedName>
        <fullName evidence="1">Uncharacterized protein</fullName>
    </submittedName>
</protein>